<protein>
    <submittedName>
        <fullName evidence="2">Uncharacterized protein</fullName>
    </submittedName>
</protein>
<gene>
    <name evidence="2" type="ORF">Glove_319g61</name>
</gene>
<feature type="signal peptide" evidence="1">
    <location>
        <begin position="1"/>
        <end position="24"/>
    </location>
</feature>
<comment type="caution">
    <text evidence="2">The sequence shown here is derived from an EMBL/GenBank/DDBJ whole genome shotgun (WGS) entry which is preliminary data.</text>
</comment>
<keyword evidence="3" id="KW-1185">Reference proteome</keyword>
<reference evidence="2 3" key="1">
    <citation type="submission" date="2018-08" db="EMBL/GenBank/DDBJ databases">
        <title>Genome and evolution of the arbuscular mycorrhizal fungus Diversispora epigaea (formerly Glomus versiforme) and its bacterial endosymbionts.</title>
        <authorList>
            <person name="Sun X."/>
            <person name="Fei Z."/>
            <person name="Harrison M."/>
        </authorList>
    </citation>
    <scope>NUCLEOTIDE SEQUENCE [LARGE SCALE GENOMIC DNA]</scope>
    <source>
        <strain evidence="2 3">IT104</strain>
    </source>
</reference>
<accession>A0A397HU11</accession>
<evidence type="ECO:0000313" key="2">
    <source>
        <dbReference type="EMBL" id="RHZ65056.1"/>
    </source>
</evidence>
<proteinExistence type="predicted"/>
<evidence type="ECO:0000313" key="3">
    <source>
        <dbReference type="Proteomes" id="UP000266861"/>
    </source>
</evidence>
<keyword evidence="1" id="KW-0732">Signal</keyword>
<dbReference type="EMBL" id="PQFF01000291">
    <property type="protein sequence ID" value="RHZ65056.1"/>
    <property type="molecule type" value="Genomic_DNA"/>
</dbReference>
<feature type="chain" id="PRO_5017321223" evidence="1">
    <location>
        <begin position="25"/>
        <end position="76"/>
    </location>
</feature>
<sequence length="76" mass="8302">MVSKNTKIIILLITILFFTSFVLPEDCPSKPFCDGIENDCVFDSNTNECSCNCCINQGNNCTLVKTKLPAPSPSPL</sequence>
<organism evidence="2 3">
    <name type="scientific">Diversispora epigaea</name>
    <dbReference type="NCBI Taxonomy" id="1348612"/>
    <lineage>
        <taxon>Eukaryota</taxon>
        <taxon>Fungi</taxon>
        <taxon>Fungi incertae sedis</taxon>
        <taxon>Mucoromycota</taxon>
        <taxon>Glomeromycotina</taxon>
        <taxon>Glomeromycetes</taxon>
        <taxon>Diversisporales</taxon>
        <taxon>Diversisporaceae</taxon>
        <taxon>Diversispora</taxon>
    </lineage>
</organism>
<dbReference type="AlphaFoldDB" id="A0A397HU11"/>
<name>A0A397HU11_9GLOM</name>
<evidence type="ECO:0000256" key="1">
    <source>
        <dbReference type="SAM" id="SignalP"/>
    </source>
</evidence>
<dbReference type="Proteomes" id="UP000266861">
    <property type="component" value="Unassembled WGS sequence"/>
</dbReference>